<protein>
    <submittedName>
        <fullName evidence="4">Tetratricopeptide repeat protein</fullName>
    </submittedName>
</protein>
<evidence type="ECO:0000256" key="1">
    <source>
        <dbReference type="ARBA" id="ARBA00022737"/>
    </source>
</evidence>
<comment type="caution">
    <text evidence="4">The sequence shown here is derived from an EMBL/GenBank/DDBJ whole genome shotgun (WGS) entry which is preliminary data.</text>
</comment>
<dbReference type="InterPro" id="IPR019734">
    <property type="entry name" value="TPR_rpt"/>
</dbReference>
<evidence type="ECO:0000256" key="2">
    <source>
        <dbReference type="ARBA" id="ARBA00022803"/>
    </source>
</evidence>
<keyword evidence="3" id="KW-0732">Signal</keyword>
<dbReference type="AlphaFoldDB" id="A0A9X1YLW3"/>
<dbReference type="RefSeq" id="WP_275684773.1">
    <property type="nucleotide sequence ID" value="NZ_JAJLJH010000010.1"/>
</dbReference>
<dbReference type="InterPro" id="IPR011990">
    <property type="entry name" value="TPR-like_helical_dom_sf"/>
</dbReference>
<sequence>MKTRHAWAWRAWLLVALLAASGSSWAVDLQAGVPALRADVVVLDDTGMRPDELDEFQRQPPAERRRRADAILALRPQATGVRFLRLQADDALADFPGMLADSELVLADSAIDRRLRKIVLVTRAEALIQAQRAAEAIPLASQAIEIVPTDSNAWFARGWARYQVDQDRTDDALADLDRALQLEPDEGVGRYRRAVVLASRGALDRAAQDYERAVQLVPEDEPARREYGVLLIERGAPEAALAQFEVALRLRPGDPSAWVGREHAHLVLKRFDDVVADAREAMALGGTDSDLANAHSYLATALWKKSDFAGAAREFQSVLAFTDDHRIAKSVGQMQWFSGQLPQAIQTFRGQVTWPDSNPYTLLYLFILQVHVDPAAEAAATAELASLATPHQPHEWGDTLVDLVLGRTTLAATLVEADAADTDRLRAGHRCEADYFAAERLLLHGQREAASGLLEEAHSVCPSTYIEAQAVAAERQRLAAQSPSH</sequence>
<dbReference type="SUPFAM" id="SSF48452">
    <property type="entry name" value="TPR-like"/>
    <property type="match status" value="2"/>
</dbReference>
<dbReference type="Gene3D" id="1.25.40.10">
    <property type="entry name" value="Tetratricopeptide repeat domain"/>
    <property type="match status" value="2"/>
</dbReference>
<evidence type="ECO:0000313" key="4">
    <source>
        <dbReference type="EMBL" id="MCK9688724.1"/>
    </source>
</evidence>
<dbReference type="PANTHER" id="PTHR44858">
    <property type="entry name" value="TETRATRICOPEPTIDE REPEAT PROTEIN 6"/>
    <property type="match status" value="1"/>
</dbReference>
<evidence type="ECO:0000256" key="3">
    <source>
        <dbReference type="SAM" id="SignalP"/>
    </source>
</evidence>
<gene>
    <name evidence="4" type="ORF">LPC04_23680</name>
</gene>
<dbReference type="SMART" id="SM00028">
    <property type="entry name" value="TPR"/>
    <property type="match status" value="6"/>
</dbReference>
<evidence type="ECO:0000313" key="5">
    <source>
        <dbReference type="Proteomes" id="UP001139353"/>
    </source>
</evidence>
<dbReference type="PANTHER" id="PTHR44858:SF1">
    <property type="entry name" value="UDP-N-ACETYLGLUCOSAMINE--PEPTIDE N-ACETYLGLUCOSAMINYLTRANSFERASE SPINDLY-RELATED"/>
    <property type="match status" value="1"/>
</dbReference>
<dbReference type="Proteomes" id="UP001139353">
    <property type="component" value="Unassembled WGS sequence"/>
</dbReference>
<keyword evidence="1" id="KW-0677">Repeat</keyword>
<dbReference type="InterPro" id="IPR050498">
    <property type="entry name" value="Ycf3"/>
</dbReference>
<feature type="signal peptide" evidence="3">
    <location>
        <begin position="1"/>
        <end position="26"/>
    </location>
</feature>
<feature type="chain" id="PRO_5040788687" evidence="3">
    <location>
        <begin position="27"/>
        <end position="485"/>
    </location>
</feature>
<keyword evidence="2" id="KW-0802">TPR repeat</keyword>
<reference evidence="4" key="1">
    <citation type="submission" date="2021-11" db="EMBL/GenBank/DDBJ databases">
        <title>BS-T2-15 a new species belonging to the Comamonadaceae family isolated from the soil of a French oak forest.</title>
        <authorList>
            <person name="Mieszkin S."/>
            <person name="Alain K."/>
        </authorList>
    </citation>
    <scope>NUCLEOTIDE SEQUENCE</scope>
    <source>
        <strain evidence="4">BS-T2-15</strain>
    </source>
</reference>
<dbReference type="Pfam" id="PF13432">
    <property type="entry name" value="TPR_16"/>
    <property type="match status" value="2"/>
</dbReference>
<name>A0A9X1YLW3_9BURK</name>
<accession>A0A9X1YLW3</accession>
<organism evidence="4 5">
    <name type="scientific">Scleromatobacter humisilvae</name>
    <dbReference type="NCBI Taxonomy" id="2897159"/>
    <lineage>
        <taxon>Bacteria</taxon>
        <taxon>Pseudomonadati</taxon>
        <taxon>Pseudomonadota</taxon>
        <taxon>Betaproteobacteria</taxon>
        <taxon>Burkholderiales</taxon>
        <taxon>Sphaerotilaceae</taxon>
        <taxon>Scleromatobacter</taxon>
    </lineage>
</organism>
<keyword evidence="5" id="KW-1185">Reference proteome</keyword>
<proteinExistence type="predicted"/>
<dbReference type="EMBL" id="JAJLJH010000010">
    <property type="protein sequence ID" value="MCK9688724.1"/>
    <property type="molecule type" value="Genomic_DNA"/>
</dbReference>